<dbReference type="InterPro" id="IPR054289">
    <property type="entry name" value="DUF7025"/>
</dbReference>
<proteinExistence type="predicted"/>
<dbReference type="InterPro" id="IPR003959">
    <property type="entry name" value="ATPase_AAA_core"/>
</dbReference>
<dbReference type="PANTHER" id="PTHR46411:SF2">
    <property type="entry name" value="AAA+ ATPASE DOMAIN-CONTAINING PROTEIN"/>
    <property type="match status" value="1"/>
</dbReference>
<dbReference type="PANTHER" id="PTHR46411">
    <property type="entry name" value="FAMILY ATPASE, PUTATIVE-RELATED"/>
    <property type="match status" value="1"/>
</dbReference>
<dbReference type="Pfam" id="PF00004">
    <property type="entry name" value="AAA"/>
    <property type="match status" value="1"/>
</dbReference>
<reference evidence="3" key="1">
    <citation type="submission" date="2021-07" db="EMBL/GenBank/DDBJ databases">
        <authorList>
            <person name="Durling M."/>
        </authorList>
    </citation>
    <scope>NUCLEOTIDE SEQUENCE</scope>
</reference>
<gene>
    <name evidence="3" type="ORF">HYFRA_00004477</name>
</gene>
<dbReference type="Pfam" id="PF23232">
    <property type="entry name" value="AAA_lid_13"/>
    <property type="match status" value="1"/>
</dbReference>
<feature type="compositionally biased region" description="Basic and acidic residues" evidence="1">
    <location>
        <begin position="118"/>
        <end position="131"/>
    </location>
</feature>
<dbReference type="GO" id="GO:0016887">
    <property type="term" value="F:ATP hydrolysis activity"/>
    <property type="evidence" value="ECO:0007669"/>
    <property type="project" value="InterPro"/>
</dbReference>
<dbReference type="SUPFAM" id="SSF52540">
    <property type="entry name" value="P-loop containing nucleoside triphosphate hydrolases"/>
    <property type="match status" value="1"/>
</dbReference>
<dbReference type="GO" id="GO:0005524">
    <property type="term" value="F:ATP binding"/>
    <property type="evidence" value="ECO:0007669"/>
    <property type="project" value="InterPro"/>
</dbReference>
<organism evidence="3 4">
    <name type="scientific">Hymenoscyphus fraxineus</name>
    <dbReference type="NCBI Taxonomy" id="746836"/>
    <lineage>
        <taxon>Eukaryota</taxon>
        <taxon>Fungi</taxon>
        <taxon>Dikarya</taxon>
        <taxon>Ascomycota</taxon>
        <taxon>Pezizomycotina</taxon>
        <taxon>Leotiomycetes</taxon>
        <taxon>Helotiales</taxon>
        <taxon>Helotiaceae</taxon>
        <taxon>Hymenoscyphus</taxon>
    </lineage>
</organism>
<dbReference type="Proteomes" id="UP000696280">
    <property type="component" value="Unassembled WGS sequence"/>
</dbReference>
<name>A0A9N9PSV8_9HELO</name>
<dbReference type="Pfam" id="PF22942">
    <property type="entry name" value="DUF7025"/>
    <property type="match status" value="1"/>
</dbReference>
<dbReference type="OrthoDB" id="10042665at2759"/>
<dbReference type="Gene3D" id="3.40.50.300">
    <property type="entry name" value="P-loop containing nucleotide triphosphate hydrolases"/>
    <property type="match status" value="1"/>
</dbReference>
<dbReference type="InterPro" id="IPR056599">
    <property type="entry name" value="AAA_lid_fung"/>
</dbReference>
<feature type="region of interest" description="Disordered" evidence="1">
    <location>
        <begin position="107"/>
        <end position="131"/>
    </location>
</feature>
<evidence type="ECO:0000313" key="3">
    <source>
        <dbReference type="EMBL" id="CAG8954560.1"/>
    </source>
</evidence>
<evidence type="ECO:0000313" key="4">
    <source>
        <dbReference type="Proteomes" id="UP000696280"/>
    </source>
</evidence>
<dbReference type="InterPro" id="IPR003593">
    <property type="entry name" value="AAA+_ATPase"/>
</dbReference>
<dbReference type="SMART" id="SM00382">
    <property type="entry name" value="AAA"/>
    <property type="match status" value="1"/>
</dbReference>
<feature type="region of interest" description="Disordered" evidence="1">
    <location>
        <begin position="170"/>
        <end position="198"/>
    </location>
</feature>
<dbReference type="InterPro" id="IPR027417">
    <property type="entry name" value="P-loop_NTPase"/>
</dbReference>
<sequence length="931" mass="107883">MSAIPPPPPPALGDFNDVEFARTQRTEEKGHLNTLKETYALSRDKASENQEISAIAPSIESDSASSSDAIYPKVDLSGRARAELYPEDDLHIPHRARIVERRAIIPRPTPRPLSTGRDVTHSDDFDHPRATVERRPRREVYVERQRRYRNGWGTDMSQSDDDQEVHRIAIRQNQRSNHKTRQDSRRQEISAVPRPSDNQRIDVMEELEELRRENERLREEYQSNGPFFQSAQPASTYKIFHYIDQTYYLDEPQWVPGDYAPILQKNNPIRNLQYYLDQHPDIAFAIFKDYVPRAPSNLREVETEDGAFKRPVPRKQTLSFITDTMVEAVEEFVERVPEFEKFFPNFHPRREIDAPYLFMYYCAPYIPEILPELDPVSRRLMKQLQQHIEESHGFEYDSAKSLAEKGFVSQTLFKYLIRPGDVLVRCMGAMTQAYLATDWAAESREQQEEFQESHERDHFTRKKGGKYTERARGKVNRSWIVPVWCWKFDGNFSMSREHLFLNMTAESADEILHIDQLDVIPIRYASAGFYETLQKRGRTFWSLRYQKFVNYNNSKDGEIDPVRDIHKSLSRYKSSERHMVDIGTYKEMHPHSTVSKLKLSSSLDNGDMENDKPPLGEALLLFPPVIPGYSLLRKQWSNLHVDQISDVVWNKQAFKDLVVDEETKELVQALVMKQLAVQESTDVIQGKGNGLILLLHGGPGTGKTFTAEGVAEFAEKPLLRVTCGDVGTSAEVVEKRLKASFHLGKTFMVVLLDEADVFLEERDMKDLNRNALVSVFLRELEYHDGILILTSNRVGTFDEAFKSRLQLALHYENLGPSQRRKIWRNLLTRIKTFDNPVMDFDDIIDHLDDLAPVEMNGREIRNAITTARQLAQFKETALSYTHLQHVIRVSGKFSKYLKDLRHGLTEDEYMRDGGLRLTYKGKTNLQKECPF</sequence>
<comment type="caution">
    <text evidence="3">The sequence shown here is derived from an EMBL/GenBank/DDBJ whole genome shotgun (WGS) entry which is preliminary data.</text>
</comment>
<evidence type="ECO:0000256" key="1">
    <source>
        <dbReference type="SAM" id="MobiDB-lite"/>
    </source>
</evidence>
<feature type="domain" description="AAA+ ATPase" evidence="2">
    <location>
        <begin position="689"/>
        <end position="815"/>
    </location>
</feature>
<dbReference type="EMBL" id="CAJVRL010000057">
    <property type="protein sequence ID" value="CAG8954560.1"/>
    <property type="molecule type" value="Genomic_DNA"/>
</dbReference>
<accession>A0A9N9PSV8</accession>
<keyword evidence="4" id="KW-1185">Reference proteome</keyword>
<protein>
    <recommendedName>
        <fullName evidence="2">AAA+ ATPase domain-containing protein</fullName>
    </recommendedName>
</protein>
<evidence type="ECO:0000259" key="2">
    <source>
        <dbReference type="SMART" id="SM00382"/>
    </source>
</evidence>
<dbReference type="AlphaFoldDB" id="A0A9N9PSV8"/>